<dbReference type="InterPro" id="IPR018540">
    <property type="entry name" value="Spo0E-like"/>
</dbReference>
<dbReference type="SUPFAM" id="SSF140500">
    <property type="entry name" value="BAS1536-like"/>
    <property type="match status" value="1"/>
</dbReference>
<dbReference type="GO" id="GO:0046983">
    <property type="term" value="F:protein dimerization activity"/>
    <property type="evidence" value="ECO:0007669"/>
    <property type="project" value="InterPro"/>
</dbReference>
<dbReference type="Proteomes" id="UP000274033">
    <property type="component" value="Unassembled WGS sequence"/>
</dbReference>
<dbReference type="AlphaFoldDB" id="A0A3N9UAT4"/>
<dbReference type="InterPro" id="IPR037208">
    <property type="entry name" value="Spo0E-like_sf"/>
</dbReference>
<sequence length="35" mass="4084">MISFGMRKGFTHPDTIKCSKELDVVINQIQIKNYK</sequence>
<organism evidence="1 2">
    <name type="scientific">Lysinibacillus composti</name>
    <dbReference type="NCBI Taxonomy" id="720633"/>
    <lineage>
        <taxon>Bacteria</taxon>
        <taxon>Bacillati</taxon>
        <taxon>Bacillota</taxon>
        <taxon>Bacilli</taxon>
        <taxon>Bacillales</taxon>
        <taxon>Bacillaceae</taxon>
        <taxon>Lysinibacillus</taxon>
    </lineage>
</organism>
<dbReference type="GO" id="GO:0043937">
    <property type="term" value="P:regulation of sporulation"/>
    <property type="evidence" value="ECO:0007669"/>
    <property type="project" value="InterPro"/>
</dbReference>
<evidence type="ECO:0000313" key="2">
    <source>
        <dbReference type="Proteomes" id="UP000274033"/>
    </source>
</evidence>
<keyword evidence="2" id="KW-1185">Reference proteome</keyword>
<comment type="caution">
    <text evidence="1">The sequence shown here is derived from an EMBL/GenBank/DDBJ whole genome shotgun (WGS) entry which is preliminary data.</text>
</comment>
<dbReference type="InterPro" id="IPR036638">
    <property type="entry name" value="HLH_DNA-bd_sf"/>
</dbReference>
<accession>A0A3N9UAT4</accession>
<proteinExistence type="predicted"/>
<dbReference type="Gene3D" id="4.10.280.10">
    <property type="entry name" value="Helix-loop-helix DNA-binding domain"/>
    <property type="match status" value="1"/>
</dbReference>
<dbReference type="EMBL" id="RRCT01000018">
    <property type="protein sequence ID" value="RQW73613.1"/>
    <property type="molecule type" value="Genomic_DNA"/>
</dbReference>
<dbReference type="Pfam" id="PF09388">
    <property type="entry name" value="SpoOE-like"/>
    <property type="match status" value="1"/>
</dbReference>
<name>A0A3N9UAT4_9BACI</name>
<reference evidence="1 2" key="1">
    <citation type="journal article" date="2013" name="J. Microbiol.">
        <title>Lysinibacillus chungkukjangi sp. nov., isolated from Chungkukjang, Korean fermented soybean food.</title>
        <authorList>
            <person name="Kim S.J."/>
            <person name="Jang Y.H."/>
            <person name="Hamada M."/>
            <person name="Ahn J.H."/>
            <person name="Weon H.Y."/>
            <person name="Suzuki K."/>
            <person name="Whang K.S."/>
            <person name="Kwon S.W."/>
        </authorList>
    </citation>
    <scope>NUCLEOTIDE SEQUENCE [LARGE SCALE GENOMIC DNA]</scope>
    <source>
        <strain evidence="1 2">MCCC 1A12701</strain>
    </source>
</reference>
<evidence type="ECO:0000313" key="1">
    <source>
        <dbReference type="EMBL" id="RQW73613.1"/>
    </source>
</evidence>
<gene>
    <name evidence="1" type="ORF">EBB45_15745</name>
</gene>
<dbReference type="OrthoDB" id="1684520at2"/>
<protein>
    <submittedName>
        <fullName evidence="1">Aspartyl-phosphate phosphatase Spo0E family protein</fullName>
    </submittedName>
</protein>